<proteinExistence type="predicted"/>
<evidence type="ECO:0000313" key="4">
    <source>
        <dbReference type="Proteomes" id="UP001556617"/>
    </source>
</evidence>
<dbReference type="SMART" id="SM00347">
    <property type="entry name" value="HTH_MARR"/>
    <property type="match status" value="1"/>
</dbReference>
<organism evidence="3 4">
    <name type="scientific">Leuconostoc aquikimchii</name>
    <dbReference type="NCBI Taxonomy" id="3236804"/>
    <lineage>
        <taxon>Bacteria</taxon>
        <taxon>Bacillati</taxon>
        <taxon>Bacillota</taxon>
        <taxon>Bacilli</taxon>
        <taxon>Lactobacillales</taxon>
        <taxon>Lactobacillaceae</taxon>
        <taxon>Leuconostoc</taxon>
    </lineage>
</organism>
<comment type="caution">
    <text evidence="3">The sequence shown here is derived from an EMBL/GenBank/DDBJ whole genome shotgun (WGS) entry which is preliminary data.</text>
</comment>
<dbReference type="InterPro" id="IPR022689">
    <property type="entry name" value="Iron_dep_repressor"/>
</dbReference>
<dbReference type="InterPro" id="IPR039422">
    <property type="entry name" value="MarR/SlyA-like"/>
</dbReference>
<dbReference type="Proteomes" id="UP001556617">
    <property type="component" value="Unassembled WGS sequence"/>
</dbReference>
<dbReference type="RefSeq" id="WP_367973996.1">
    <property type="nucleotide sequence ID" value="NZ_JBFPEQ010000001.1"/>
</dbReference>
<dbReference type="InterPro" id="IPR036390">
    <property type="entry name" value="WH_DNA-bd_sf"/>
</dbReference>
<dbReference type="SMART" id="SM00529">
    <property type="entry name" value="HTH_DTXR"/>
    <property type="match status" value="1"/>
</dbReference>
<evidence type="ECO:0000313" key="3">
    <source>
        <dbReference type="EMBL" id="MEX0380600.1"/>
    </source>
</evidence>
<accession>A0ABV3S2F5</accession>
<evidence type="ECO:0000256" key="1">
    <source>
        <dbReference type="ARBA" id="ARBA00023125"/>
    </source>
</evidence>
<dbReference type="InterPro" id="IPR000835">
    <property type="entry name" value="HTH_MarR-typ"/>
</dbReference>
<dbReference type="PANTHER" id="PTHR33164">
    <property type="entry name" value="TRANSCRIPTIONAL REGULATOR, MARR FAMILY"/>
    <property type="match status" value="1"/>
</dbReference>
<dbReference type="SUPFAM" id="SSF46785">
    <property type="entry name" value="Winged helix' DNA-binding domain"/>
    <property type="match status" value="1"/>
</dbReference>
<dbReference type="PROSITE" id="PS50995">
    <property type="entry name" value="HTH_MARR_2"/>
    <property type="match status" value="1"/>
</dbReference>
<dbReference type="Gene3D" id="1.10.10.10">
    <property type="entry name" value="Winged helix-like DNA-binding domain superfamily/Winged helix DNA-binding domain"/>
    <property type="match status" value="1"/>
</dbReference>
<dbReference type="Pfam" id="PF12802">
    <property type="entry name" value="MarR_2"/>
    <property type="match status" value="1"/>
</dbReference>
<name>A0ABV3S2F5_9LACO</name>
<keyword evidence="1" id="KW-0238">DNA-binding</keyword>
<dbReference type="CDD" id="cd00090">
    <property type="entry name" value="HTH_ARSR"/>
    <property type="match status" value="1"/>
</dbReference>
<evidence type="ECO:0000259" key="2">
    <source>
        <dbReference type="PROSITE" id="PS50995"/>
    </source>
</evidence>
<sequence length="203" mass="23231">MNNQTLFNELGELVQQPLIWLAAQHSVGGGNGRSNNSHRLLRILSETDKELTAGAIAEILDIRPASVTALINKLATDSLVVRVKDGNDARVVKVKITTTGRQQLQDVDDSRQGFQESLFSVLNDNERLQLAESLHKLNTHVASEEFTEQLTKNMDKHRKMMFEHLTKARGHQNDHMRRGLSQLKRQIDRETFDKHEGHWPWWP</sequence>
<reference evidence="3 4" key="1">
    <citation type="submission" date="2024-07" db="EMBL/GenBank/DDBJ databases">
        <authorList>
            <person name="Yun M."/>
        </authorList>
    </citation>
    <scope>NUCLEOTIDE SEQUENCE [LARGE SCALE GENOMIC DNA]</scope>
    <source>
        <strain evidence="3 4">MS01</strain>
    </source>
</reference>
<feature type="domain" description="HTH marR-type" evidence="2">
    <location>
        <begin position="3"/>
        <end position="139"/>
    </location>
</feature>
<protein>
    <submittedName>
        <fullName evidence="3">MarR family winged helix-turn-helix transcriptional regulator</fullName>
    </submittedName>
</protein>
<gene>
    <name evidence="3" type="ORF">AB3K24_04460</name>
</gene>
<dbReference type="EMBL" id="JBFPER010000001">
    <property type="protein sequence ID" value="MEX0380600.1"/>
    <property type="molecule type" value="Genomic_DNA"/>
</dbReference>
<dbReference type="PANTHER" id="PTHR33164:SF103">
    <property type="entry name" value="REGULATORY PROTEIN MARR"/>
    <property type="match status" value="1"/>
</dbReference>
<keyword evidence="4" id="KW-1185">Reference proteome</keyword>
<dbReference type="InterPro" id="IPR036388">
    <property type="entry name" value="WH-like_DNA-bd_sf"/>
</dbReference>
<dbReference type="InterPro" id="IPR011991">
    <property type="entry name" value="ArsR-like_HTH"/>
</dbReference>